<keyword evidence="5" id="KW-1185">Reference proteome</keyword>
<dbReference type="Pfam" id="PF04336">
    <property type="entry name" value="ACP_PD"/>
    <property type="match status" value="1"/>
</dbReference>
<evidence type="ECO:0000256" key="3">
    <source>
        <dbReference type="ARBA" id="ARBA00023098"/>
    </source>
</evidence>
<comment type="caution">
    <text evidence="4">The sequence shown here is derived from an EMBL/GenBank/DDBJ whole genome shotgun (WGS) entry which is preliminary data.</text>
</comment>
<dbReference type="GO" id="GO:0008770">
    <property type="term" value="F:[acyl-carrier-protein] phosphodiesterase activity"/>
    <property type="evidence" value="ECO:0007669"/>
    <property type="project" value="InterPro"/>
</dbReference>
<organism evidence="4 5">
    <name type="scientific">Sunxiuqinia dokdonensis</name>
    <dbReference type="NCBI Taxonomy" id="1409788"/>
    <lineage>
        <taxon>Bacteria</taxon>
        <taxon>Pseudomonadati</taxon>
        <taxon>Bacteroidota</taxon>
        <taxon>Bacteroidia</taxon>
        <taxon>Marinilabiliales</taxon>
        <taxon>Prolixibacteraceae</taxon>
        <taxon>Sunxiuqinia</taxon>
    </lineage>
</organism>
<gene>
    <name evidence="4" type="ORF">NC99_05580</name>
</gene>
<dbReference type="STRING" id="1409788.NC99_05580"/>
<dbReference type="EMBL" id="LGIA01000024">
    <property type="protein sequence ID" value="KOH46581.1"/>
    <property type="molecule type" value="Genomic_DNA"/>
</dbReference>
<name>A0A0L8VDQ3_9BACT</name>
<keyword evidence="1" id="KW-0444">Lipid biosynthesis</keyword>
<dbReference type="InterPro" id="IPR007431">
    <property type="entry name" value="ACP_PD"/>
</dbReference>
<reference evidence="5" key="1">
    <citation type="submission" date="2015-07" db="EMBL/GenBank/DDBJ databases">
        <title>Genome sequencing of Sunxiuqinia dokdonensis strain SK.</title>
        <authorList>
            <person name="Ahn S."/>
            <person name="Kim B.-C."/>
        </authorList>
    </citation>
    <scope>NUCLEOTIDE SEQUENCE [LARGE SCALE GENOMIC DNA]</scope>
    <source>
        <strain evidence="5">SK</strain>
    </source>
</reference>
<keyword evidence="3" id="KW-0443">Lipid metabolism</keyword>
<dbReference type="PANTHER" id="PTHR38764">
    <property type="entry name" value="ACYL CARRIER PROTEIN PHOSPHODIESTERASE"/>
    <property type="match status" value="1"/>
</dbReference>
<keyword evidence="2" id="KW-0378">Hydrolase</keyword>
<sequence length="217" mass="25247">MYNSLTVEKSVISGMNYLAHLYLSGEDESILVGNFIGDYVKGNQYQQFPLAVQTGVLLHRQIDWFTDRHPLVKDCASRFKTNYGRYSGIVTDVIFDHFLAVGWRNYSIYPLRQFSKHVHAILLSNFNLLPLRVKLFLPFLIQHKRLESYAGLEGIWQSLAIMGRRTSLPEEADFALDVLRQDYDLIKREFEVFFADLVDFVESNFEVEIKKPADNRL</sequence>
<dbReference type="RefSeq" id="WP_053179511.1">
    <property type="nucleotide sequence ID" value="NZ_LGIA01000024.1"/>
</dbReference>
<evidence type="ECO:0000313" key="5">
    <source>
        <dbReference type="Proteomes" id="UP000036958"/>
    </source>
</evidence>
<dbReference type="GO" id="GO:0006633">
    <property type="term" value="P:fatty acid biosynthetic process"/>
    <property type="evidence" value="ECO:0007669"/>
    <property type="project" value="InterPro"/>
</dbReference>
<evidence type="ECO:0000256" key="1">
    <source>
        <dbReference type="ARBA" id="ARBA00022516"/>
    </source>
</evidence>
<protein>
    <submittedName>
        <fullName evidence="4">ACP phosphodiesterase</fullName>
    </submittedName>
</protein>
<accession>A0A0L8VDQ3</accession>
<proteinExistence type="predicted"/>
<dbReference type="OrthoDB" id="8442777at2"/>
<dbReference type="PANTHER" id="PTHR38764:SF1">
    <property type="entry name" value="ACYL CARRIER PROTEIN PHOSPHODIESTERASE"/>
    <property type="match status" value="1"/>
</dbReference>
<evidence type="ECO:0000256" key="2">
    <source>
        <dbReference type="ARBA" id="ARBA00022801"/>
    </source>
</evidence>
<dbReference type="PIRSF" id="PIRSF011489">
    <property type="entry name" value="DUF479"/>
    <property type="match status" value="1"/>
</dbReference>
<evidence type="ECO:0000313" key="4">
    <source>
        <dbReference type="EMBL" id="KOH46581.1"/>
    </source>
</evidence>
<dbReference type="Proteomes" id="UP000036958">
    <property type="component" value="Unassembled WGS sequence"/>
</dbReference>
<dbReference type="AlphaFoldDB" id="A0A0L8VDQ3"/>